<feature type="transmembrane region" description="Helical" evidence="1">
    <location>
        <begin position="160"/>
        <end position="181"/>
    </location>
</feature>
<keyword evidence="3" id="KW-1185">Reference proteome</keyword>
<evidence type="ECO:0000256" key="1">
    <source>
        <dbReference type="SAM" id="Phobius"/>
    </source>
</evidence>
<reference evidence="2" key="1">
    <citation type="journal article" date="2021" name="Nat. Commun.">
        <title>Genetic determinants of endophytism in the Arabidopsis root mycobiome.</title>
        <authorList>
            <person name="Mesny F."/>
            <person name="Miyauchi S."/>
            <person name="Thiergart T."/>
            <person name="Pickel B."/>
            <person name="Atanasova L."/>
            <person name="Karlsson M."/>
            <person name="Huettel B."/>
            <person name="Barry K.W."/>
            <person name="Haridas S."/>
            <person name="Chen C."/>
            <person name="Bauer D."/>
            <person name="Andreopoulos W."/>
            <person name="Pangilinan J."/>
            <person name="LaButti K."/>
            <person name="Riley R."/>
            <person name="Lipzen A."/>
            <person name="Clum A."/>
            <person name="Drula E."/>
            <person name="Henrissat B."/>
            <person name="Kohler A."/>
            <person name="Grigoriev I.V."/>
            <person name="Martin F.M."/>
            <person name="Hacquard S."/>
        </authorList>
    </citation>
    <scope>NUCLEOTIDE SEQUENCE</scope>
    <source>
        <strain evidence="2">MPI-CAGE-AT-0021</strain>
    </source>
</reference>
<keyword evidence="1" id="KW-1133">Transmembrane helix</keyword>
<dbReference type="OrthoDB" id="10555665at2759"/>
<organism evidence="2 3">
    <name type="scientific">Dactylonectria estremocensis</name>
    <dbReference type="NCBI Taxonomy" id="1079267"/>
    <lineage>
        <taxon>Eukaryota</taxon>
        <taxon>Fungi</taxon>
        <taxon>Dikarya</taxon>
        <taxon>Ascomycota</taxon>
        <taxon>Pezizomycotina</taxon>
        <taxon>Sordariomycetes</taxon>
        <taxon>Hypocreomycetidae</taxon>
        <taxon>Hypocreales</taxon>
        <taxon>Nectriaceae</taxon>
        <taxon>Dactylonectria</taxon>
    </lineage>
</organism>
<keyword evidence="1" id="KW-0812">Transmembrane</keyword>
<name>A0A9P9JF22_9HYPO</name>
<gene>
    <name evidence="2" type="ORF">B0J13DRAFT_182073</name>
</gene>
<evidence type="ECO:0000313" key="2">
    <source>
        <dbReference type="EMBL" id="KAH7157834.1"/>
    </source>
</evidence>
<dbReference type="EMBL" id="JAGMUU010000003">
    <property type="protein sequence ID" value="KAH7157834.1"/>
    <property type="molecule type" value="Genomic_DNA"/>
</dbReference>
<dbReference type="Proteomes" id="UP000717696">
    <property type="component" value="Unassembled WGS sequence"/>
</dbReference>
<dbReference type="AlphaFoldDB" id="A0A9P9JF22"/>
<proteinExistence type="predicted"/>
<evidence type="ECO:0000313" key="3">
    <source>
        <dbReference type="Proteomes" id="UP000717696"/>
    </source>
</evidence>
<sequence length="187" mass="21406">MTKPERSDGKSIGCFRTMHALVRRRYIHAWRSSINSISLFAVQQQKTLKRWATNSPDFHRVSPDFKKALASLVWPPRPWLHLHTPTLQLARFTDRTHSHRHSSGTCCRPGTRPSRAWMHSPGLHGGNEGSATCNNMQLQLQGAPRCAPQRRLVTYSRSRVWLLFAGFGCYSTVVVSTLALMRRRILF</sequence>
<protein>
    <submittedName>
        <fullName evidence="2">Uncharacterized protein</fullName>
    </submittedName>
</protein>
<keyword evidence="1" id="KW-0472">Membrane</keyword>
<comment type="caution">
    <text evidence="2">The sequence shown here is derived from an EMBL/GenBank/DDBJ whole genome shotgun (WGS) entry which is preliminary data.</text>
</comment>
<accession>A0A9P9JF22</accession>